<dbReference type="SUPFAM" id="SSF51556">
    <property type="entry name" value="Metallo-dependent hydrolases"/>
    <property type="match status" value="1"/>
</dbReference>
<dbReference type="NCBIfam" id="NF006688">
    <property type="entry name" value="PRK09236.1"/>
    <property type="match status" value="1"/>
</dbReference>
<name>A0A315ZA03_SEDFL</name>
<comment type="cofactor">
    <cofactor evidence="1">
        <name>Zn(2+)</name>
        <dbReference type="ChEBI" id="CHEBI:29105"/>
    </cofactor>
</comment>
<feature type="domain" description="Amidohydrolase-related" evidence="6">
    <location>
        <begin position="84"/>
        <end position="458"/>
    </location>
</feature>
<dbReference type="SUPFAM" id="SSF51338">
    <property type="entry name" value="Composite domain of metallo-dependent hydrolases"/>
    <property type="match status" value="1"/>
</dbReference>
<dbReference type="PROSITE" id="PS00483">
    <property type="entry name" value="DIHYDROOROTASE_2"/>
    <property type="match status" value="1"/>
</dbReference>
<comment type="caution">
    <text evidence="7">The sequence shown here is derived from an EMBL/GenBank/DDBJ whole genome shotgun (WGS) entry which is preliminary data.</text>
</comment>
<evidence type="ECO:0000256" key="4">
    <source>
        <dbReference type="ARBA" id="ARBA00022723"/>
    </source>
</evidence>
<dbReference type="Proteomes" id="UP000245535">
    <property type="component" value="Unassembled WGS sequence"/>
</dbReference>
<organism evidence="7 8">
    <name type="scientific">Sediminitomix flava</name>
    <dbReference type="NCBI Taxonomy" id="379075"/>
    <lineage>
        <taxon>Bacteria</taxon>
        <taxon>Pseudomonadati</taxon>
        <taxon>Bacteroidota</taxon>
        <taxon>Cytophagia</taxon>
        <taxon>Cytophagales</taxon>
        <taxon>Flammeovirgaceae</taxon>
        <taxon>Sediminitomix</taxon>
    </lineage>
</organism>
<dbReference type="EMBL" id="QGDO01000003">
    <property type="protein sequence ID" value="PWJ42009.1"/>
    <property type="molecule type" value="Genomic_DNA"/>
</dbReference>
<dbReference type="InterPro" id="IPR050138">
    <property type="entry name" value="DHOase/Allantoinase_Hydrolase"/>
</dbReference>
<evidence type="ECO:0000256" key="2">
    <source>
        <dbReference type="ARBA" id="ARBA00002368"/>
    </source>
</evidence>
<dbReference type="Gene3D" id="2.30.40.10">
    <property type="entry name" value="Urease, subunit C, domain 1"/>
    <property type="match status" value="1"/>
</dbReference>
<comment type="function">
    <text evidence="2">Catalyzes the reversible cyclization of carbamoyl aspartate to dihydroorotate.</text>
</comment>
<evidence type="ECO:0000313" key="7">
    <source>
        <dbReference type="EMBL" id="PWJ42009.1"/>
    </source>
</evidence>
<proteinExistence type="inferred from homology"/>
<reference evidence="7 8" key="1">
    <citation type="submission" date="2018-03" db="EMBL/GenBank/DDBJ databases">
        <title>Genomic Encyclopedia of Archaeal and Bacterial Type Strains, Phase II (KMG-II): from individual species to whole genera.</title>
        <authorList>
            <person name="Goeker M."/>
        </authorList>
    </citation>
    <scope>NUCLEOTIDE SEQUENCE [LARGE SCALE GENOMIC DNA]</scope>
    <source>
        <strain evidence="7 8">DSM 28229</strain>
    </source>
</reference>
<evidence type="ECO:0000259" key="6">
    <source>
        <dbReference type="Pfam" id="PF01979"/>
    </source>
</evidence>
<protein>
    <submittedName>
        <fullName evidence="7">Dihydroorotase</fullName>
    </submittedName>
</protein>
<dbReference type="NCBIfam" id="TIGR00857">
    <property type="entry name" value="pyrC_multi"/>
    <property type="match status" value="1"/>
</dbReference>
<dbReference type="PANTHER" id="PTHR43668">
    <property type="entry name" value="ALLANTOINASE"/>
    <property type="match status" value="1"/>
</dbReference>
<dbReference type="GO" id="GO:0004038">
    <property type="term" value="F:allantoinase activity"/>
    <property type="evidence" value="ECO:0007669"/>
    <property type="project" value="TreeGrafter"/>
</dbReference>
<evidence type="ECO:0000256" key="5">
    <source>
        <dbReference type="ARBA" id="ARBA00022801"/>
    </source>
</evidence>
<keyword evidence="4" id="KW-0479">Metal-binding</keyword>
<dbReference type="AlphaFoldDB" id="A0A315ZA03"/>
<dbReference type="InterPro" id="IPR002195">
    <property type="entry name" value="Dihydroorotase_CS"/>
</dbReference>
<evidence type="ECO:0000256" key="1">
    <source>
        <dbReference type="ARBA" id="ARBA00001947"/>
    </source>
</evidence>
<dbReference type="Gene3D" id="3.20.20.140">
    <property type="entry name" value="Metal-dependent hydrolases"/>
    <property type="match status" value="1"/>
</dbReference>
<dbReference type="InterPro" id="IPR011059">
    <property type="entry name" value="Metal-dep_hydrolase_composite"/>
</dbReference>
<gene>
    <name evidence="7" type="ORF">BC781_103259</name>
</gene>
<comment type="similarity">
    <text evidence="3">Belongs to the metallo-dependent hydrolases superfamily. DHOase family. Class I DHOase subfamily.</text>
</comment>
<dbReference type="PANTHER" id="PTHR43668:SF4">
    <property type="entry name" value="ALLANTOINASE"/>
    <property type="match status" value="1"/>
</dbReference>
<evidence type="ECO:0000313" key="8">
    <source>
        <dbReference type="Proteomes" id="UP000245535"/>
    </source>
</evidence>
<sequence length="478" mass="53575">MNLLVYIFYKRRFLFLSSGCIFAKILVELKVYQMKSILIKNASVVNEGTIEVKDVFVVDGFINQIGQDLSPENVEQTIDGTGKYLLPGVIDDQVHFREPGLTHKAHIASEAKAAVAGGVTSFMEMPNTKPPTTTIEKLEEKFTIAANTSLANYSFFFGATNDNIDEVLKVDKENVCGVKVFMGSSTGNMLVDNEKTLSELFSKCKMIIASHCEDDPMIKENQDKYVEEFGEDIPIKYHPKIRSEEACYSSSSKAVALAKKHGARLHILHISTAKELELFDNNIPLSEKKITSEACVHHMWFNDKDYETKGTLIKWNPAVKTAEDGKAILEAVIDDRIDVIATDHAPHTLEEKDNVYTKAPSGGPLVQHSLQVMFEFYKQGKISLEKMVEKMSHNPAILFEVEKRGYIREGYWADLVLFDPNASQTVAKDNILYQCGWSPFEGTTFSGKVSHTIVSGHLAYADGEFDESVKGKRLKFDR</sequence>
<accession>A0A315ZA03</accession>
<dbReference type="InterPro" id="IPR006680">
    <property type="entry name" value="Amidohydro-rel"/>
</dbReference>
<dbReference type="Pfam" id="PF01979">
    <property type="entry name" value="Amidohydro_1"/>
    <property type="match status" value="1"/>
</dbReference>
<dbReference type="InterPro" id="IPR032466">
    <property type="entry name" value="Metal_Hydrolase"/>
</dbReference>
<dbReference type="GO" id="GO:0005737">
    <property type="term" value="C:cytoplasm"/>
    <property type="evidence" value="ECO:0007669"/>
    <property type="project" value="TreeGrafter"/>
</dbReference>
<dbReference type="CDD" id="cd01318">
    <property type="entry name" value="DHOase_IIb"/>
    <property type="match status" value="1"/>
</dbReference>
<dbReference type="GO" id="GO:0046872">
    <property type="term" value="F:metal ion binding"/>
    <property type="evidence" value="ECO:0007669"/>
    <property type="project" value="UniProtKB-KW"/>
</dbReference>
<evidence type="ECO:0000256" key="3">
    <source>
        <dbReference type="ARBA" id="ARBA00010286"/>
    </source>
</evidence>
<keyword evidence="5" id="KW-0378">Hydrolase</keyword>
<dbReference type="GO" id="GO:0006145">
    <property type="term" value="P:purine nucleobase catabolic process"/>
    <property type="evidence" value="ECO:0007669"/>
    <property type="project" value="TreeGrafter"/>
</dbReference>
<keyword evidence="8" id="KW-1185">Reference proteome</keyword>